<organism evidence="7 8">
    <name type="scientific">Maribacter arcticus</name>
    <dbReference type="NCBI Taxonomy" id="561365"/>
    <lineage>
        <taxon>Bacteria</taxon>
        <taxon>Pseudomonadati</taxon>
        <taxon>Bacteroidota</taxon>
        <taxon>Flavobacteriia</taxon>
        <taxon>Flavobacteriales</taxon>
        <taxon>Flavobacteriaceae</taxon>
        <taxon>Maribacter</taxon>
    </lineage>
</organism>
<dbReference type="STRING" id="561365.SAMN05660866_03352"/>
<dbReference type="CDD" id="cd16343">
    <property type="entry name" value="LMWPTP"/>
    <property type="match status" value="1"/>
</dbReference>
<feature type="active site" description="Nucleophile" evidence="5">
    <location>
        <position position="13"/>
    </location>
</feature>
<reference evidence="8" key="1">
    <citation type="submission" date="2017-02" db="EMBL/GenBank/DDBJ databases">
        <authorList>
            <person name="Varghese N."/>
            <person name="Submissions S."/>
        </authorList>
    </citation>
    <scope>NUCLEOTIDE SEQUENCE [LARGE SCALE GENOMIC DNA]</scope>
    <source>
        <strain evidence="8">DSM 23546</strain>
    </source>
</reference>
<dbReference type="SMART" id="SM00226">
    <property type="entry name" value="LMWPc"/>
    <property type="match status" value="1"/>
</dbReference>
<dbReference type="InterPro" id="IPR017867">
    <property type="entry name" value="Tyr_phospatase_low_mol_wt"/>
</dbReference>
<dbReference type="AlphaFoldDB" id="A0A1T5E6R9"/>
<evidence type="ECO:0000256" key="2">
    <source>
        <dbReference type="ARBA" id="ARBA00013064"/>
    </source>
</evidence>
<protein>
    <recommendedName>
        <fullName evidence="2">protein-tyrosine-phosphatase</fullName>
        <ecNumber evidence="2">3.1.3.48</ecNumber>
    </recommendedName>
</protein>
<evidence type="ECO:0000259" key="6">
    <source>
        <dbReference type="SMART" id="SM00226"/>
    </source>
</evidence>
<accession>A0A1T5E6R9</accession>
<dbReference type="InterPro" id="IPR023485">
    <property type="entry name" value="Ptyr_pPase"/>
</dbReference>
<gene>
    <name evidence="7" type="ORF">SAMN05660866_03352</name>
</gene>
<dbReference type="Gene3D" id="3.40.50.2300">
    <property type="match status" value="1"/>
</dbReference>
<dbReference type="EMBL" id="FUYL01000011">
    <property type="protein sequence ID" value="SKB79668.1"/>
    <property type="molecule type" value="Genomic_DNA"/>
</dbReference>
<feature type="active site" description="Proton donor" evidence="5">
    <location>
        <position position="120"/>
    </location>
</feature>
<evidence type="ECO:0000313" key="7">
    <source>
        <dbReference type="EMBL" id="SKB79668.1"/>
    </source>
</evidence>
<proteinExistence type="inferred from homology"/>
<dbReference type="Pfam" id="PF01451">
    <property type="entry name" value="LMWPc"/>
    <property type="match status" value="1"/>
</dbReference>
<dbReference type="RefSeq" id="WP_234999774.1">
    <property type="nucleotide sequence ID" value="NZ_CAXBOB010000037.1"/>
</dbReference>
<name>A0A1T5E6R9_9FLAO</name>
<dbReference type="PRINTS" id="PR00719">
    <property type="entry name" value="LMWPTPASE"/>
</dbReference>
<keyword evidence="4" id="KW-0904">Protein phosphatase</keyword>
<feature type="active site" description="Nucleophile" evidence="5">
    <location>
        <position position="7"/>
    </location>
</feature>
<evidence type="ECO:0000256" key="4">
    <source>
        <dbReference type="ARBA" id="ARBA00022912"/>
    </source>
</evidence>
<evidence type="ECO:0000313" key="8">
    <source>
        <dbReference type="Proteomes" id="UP000190339"/>
    </source>
</evidence>
<comment type="similarity">
    <text evidence="1">Belongs to the low molecular weight phosphotyrosine protein phosphatase family.</text>
</comment>
<dbReference type="InterPro" id="IPR036196">
    <property type="entry name" value="Ptyr_pPase_sf"/>
</dbReference>
<dbReference type="PANTHER" id="PTHR11717">
    <property type="entry name" value="LOW MOLECULAR WEIGHT PROTEIN TYROSINE PHOSPHATASE"/>
    <property type="match status" value="1"/>
</dbReference>
<keyword evidence="8" id="KW-1185">Reference proteome</keyword>
<keyword evidence="3" id="KW-0378">Hydrolase</keyword>
<dbReference type="SUPFAM" id="SSF52788">
    <property type="entry name" value="Phosphotyrosine protein phosphatases I"/>
    <property type="match status" value="1"/>
</dbReference>
<dbReference type="InterPro" id="IPR050438">
    <property type="entry name" value="LMW_PTPase"/>
</dbReference>
<evidence type="ECO:0000256" key="5">
    <source>
        <dbReference type="PIRSR" id="PIRSR617867-1"/>
    </source>
</evidence>
<evidence type="ECO:0000256" key="3">
    <source>
        <dbReference type="ARBA" id="ARBA00022801"/>
    </source>
</evidence>
<dbReference type="Proteomes" id="UP000190339">
    <property type="component" value="Unassembled WGS sequence"/>
</dbReference>
<sequence length="150" mass="16778">MNVLMVCLGNICRSPLAEGILKSKVNSTQTFVDSAGTAGYHVGNPPDPRSIKVAHDYGINISNQRCRRFTISDFDSFDLIYVMDKSNYADITRLARNKSDAEKVKLILSEINSNNEEVPDPYHDSDDGFKKVYIMIDKACTLIAARIENK</sequence>
<dbReference type="GO" id="GO:0004725">
    <property type="term" value="F:protein tyrosine phosphatase activity"/>
    <property type="evidence" value="ECO:0007669"/>
    <property type="project" value="UniProtKB-EC"/>
</dbReference>
<dbReference type="PANTHER" id="PTHR11717:SF7">
    <property type="entry name" value="LOW MOLECULAR WEIGHT PHOSPHOTYROSINE PROTEIN PHOSPHATASE"/>
    <property type="match status" value="1"/>
</dbReference>
<dbReference type="EC" id="3.1.3.48" evidence="2"/>
<evidence type="ECO:0000256" key="1">
    <source>
        <dbReference type="ARBA" id="ARBA00011063"/>
    </source>
</evidence>
<feature type="domain" description="Phosphotyrosine protein phosphatase I" evidence="6">
    <location>
        <begin position="1"/>
        <end position="146"/>
    </location>
</feature>